<proteinExistence type="predicted"/>
<dbReference type="EMBL" id="DF237137">
    <property type="protein sequence ID" value="GAQ84422.1"/>
    <property type="molecule type" value="Genomic_DNA"/>
</dbReference>
<accession>A0A1Y1I389</accession>
<name>A0A1Y1I389_KLENI</name>
<sequence>MALPSRRLKKHWVRHGYCSSEEKADDVAKILVRLKEEGRLEEVRHLFRATCFWTRRSLVAPSVLKLQEDMTAKDGQEDNAFWTAWAQVVQFMEKEQVPLSMVEAYRGVAELDRILPIDQLDRDDILTEEQRVETWMNPAGAGWHESQQNPVFKTYVAALVKAIWNLSASKDAPNSEVFYV</sequence>
<reference evidence="1 2" key="1">
    <citation type="journal article" date="2014" name="Nat. Commun.">
        <title>Klebsormidium flaccidum genome reveals primary factors for plant terrestrial adaptation.</title>
        <authorList>
            <person name="Hori K."/>
            <person name="Maruyama F."/>
            <person name="Fujisawa T."/>
            <person name="Togashi T."/>
            <person name="Yamamoto N."/>
            <person name="Seo M."/>
            <person name="Sato S."/>
            <person name="Yamada T."/>
            <person name="Mori H."/>
            <person name="Tajima N."/>
            <person name="Moriyama T."/>
            <person name="Ikeuchi M."/>
            <person name="Watanabe M."/>
            <person name="Wada H."/>
            <person name="Kobayashi K."/>
            <person name="Saito M."/>
            <person name="Masuda T."/>
            <person name="Sasaki-Sekimoto Y."/>
            <person name="Mashiguchi K."/>
            <person name="Awai K."/>
            <person name="Shimojima M."/>
            <person name="Masuda S."/>
            <person name="Iwai M."/>
            <person name="Nobusawa T."/>
            <person name="Narise T."/>
            <person name="Kondo S."/>
            <person name="Saito H."/>
            <person name="Sato R."/>
            <person name="Murakawa M."/>
            <person name="Ihara Y."/>
            <person name="Oshima-Yamada Y."/>
            <person name="Ohtaka K."/>
            <person name="Satoh M."/>
            <person name="Sonobe K."/>
            <person name="Ishii M."/>
            <person name="Ohtani R."/>
            <person name="Kanamori-Sato M."/>
            <person name="Honoki R."/>
            <person name="Miyazaki D."/>
            <person name="Mochizuki H."/>
            <person name="Umetsu J."/>
            <person name="Higashi K."/>
            <person name="Shibata D."/>
            <person name="Kamiya Y."/>
            <person name="Sato N."/>
            <person name="Nakamura Y."/>
            <person name="Tabata S."/>
            <person name="Ida S."/>
            <person name="Kurokawa K."/>
            <person name="Ohta H."/>
        </authorList>
    </citation>
    <scope>NUCLEOTIDE SEQUENCE [LARGE SCALE GENOMIC DNA]</scope>
    <source>
        <strain evidence="1 2">NIES-2285</strain>
    </source>
</reference>
<evidence type="ECO:0000313" key="1">
    <source>
        <dbReference type="EMBL" id="GAQ84422.1"/>
    </source>
</evidence>
<dbReference type="Proteomes" id="UP000054558">
    <property type="component" value="Unassembled WGS sequence"/>
</dbReference>
<dbReference type="AlphaFoldDB" id="A0A1Y1I389"/>
<protein>
    <submittedName>
        <fullName evidence="1">Uncharacterized protein</fullName>
    </submittedName>
</protein>
<organism evidence="1 2">
    <name type="scientific">Klebsormidium nitens</name>
    <name type="common">Green alga</name>
    <name type="synonym">Ulothrix nitens</name>
    <dbReference type="NCBI Taxonomy" id="105231"/>
    <lineage>
        <taxon>Eukaryota</taxon>
        <taxon>Viridiplantae</taxon>
        <taxon>Streptophyta</taxon>
        <taxon>Klebsormidiophyceae</taxon>
        <taxon>Klebsormidiales</taxon>
        <taxon>Klebsormidiaceae</taxon>
        <taxon>Klebsormidium</taxon>
    </lineage>
</organism>
<evidence type="ECO:0000313" key="2">
    <source>
        <dbReference type="Proteomes" id="UP000054558"/>
    </source>
</evidence>
<gene>
    <name evidence="1" type="ORF">KFL_001880160</name>
</gene>
<keyword evidence="2" id="KW-1185">Reference proteome</keyword>